<proteinExistence type="predicted"/>
<sequence>MSLSSAPAVTMYPEEPQIFTSTFSIKLKPSTGHCIKINENTTFEWHTNVLTPPNSPSATQQSASEDEMIKKLSHAENQQAAKPSIPAFTYNEEDDLKTSLDKFMSCERYHSQHQKMYQQGTQL</sequence>
<feature type="compositionally biased region" description="Polar residues" evidence="1">
    <location>
        <begin position="50"/>
        <end position="63"/>
    </location>
</feature>
<evidence type="ECO:0000313" key="2">
    <source>
        <dbReference type="EMBL" id="JAV18549.1"/>
    </source>
</evidence>
<dbReference type="AlphaFoldDB" id="A0A1L8EIV3"/>
<evidence type="ECO:0000256" key="1">
    <source>
        <dbReference type="SAM" id="MobiDB-lite"/>
    </source>
</evidence>
<organism evidence="2">
    <name type="scientific">Haematobia irritans</name>
    <name type="common">Horn fly</name>
    <name type="synonym">Conops irritans</name>
    <dbReference type="NCBI Taxonomy" id="7368"/>
    <lineage>
        <taxon>Eukaryota</taxon>
        <taxon>Metazoa</taxon>
        <taxon>Ecdysozoa</taxon>
        <taxon>Arthropoda</taxon>
        <taxon>Hexapoda</taxon>
        <taxon>Insecta</taxon>
        <taxon>Pterygota</taxon>
        <taxon>Neoptera</taxon>
        <taxon>Endopterygota</taxon>
        <taxon>Diptera</taxon>
        <taxon>Brachycera</taxon>
        <taxon>Muscomorpha</taxon>
        <taxon>Muscoidea</taxon>
        <taxon>Muscidae</taxon>
        <taxon>Haematobia</taxon>
    </lineage>
</organism>
<accession>A0A1L8EIV3</accession>
<reference evidence="2" key="1">
    <citation type="submission" date="2017-01" db="EMBL/GenBank/DDBJ databases">
        <title>An insight into the sialome and mialome of the horn fly, Haematobia irritans.</title>
        <authorList>
            <person name="Breijo M."/>
            <person name="Boiani M."/>
            <person name="Ures X."/>
            <person name="Rocha S."/>
            <person name="Sequeira M."/>
            <person name="Ribeiro J.M."/>
        </authorList>
    </citation>
    <scope>NUCLEOTIDE SEQUENCE</scope>
</reference>
<feature type="region of interest" description="Disordered" evidence="1">
    <location>
        <begin position="50"/>
        <end position="86"/>
    </location>
</feature>
<name>A0A1L8EIV3_HAEIR</name>
<dbReference type="EMBL" id="GFDG01000250">
    <property type="protein sequence ID" value="JAV18549.1"/>
    <property type="molecule type" value="Transcribed_RNA"/>
</dbReference>
<protein>
    <submittedName>
        <fullName evidence="2">Uncharacterized protein</fullName>
    </submittedName>
</protein>